<evidence type="ECO:0000313" key="2">
    <source>
        <dbReference type="EMBL" id="KAK3346822.1"/>
    </source>
</evidence>
<keyword evidence="3" id="KW-1185">Reference proteome</keyword>
<protein>
    <submittedName>
        <fullName evidence="2">Uncharacterized protein</fullName>
    </submittedName>
</protein>
<comment type="caution">
    <text evidence="2">The sequence shown here is derived from an EMBL/GenBank/DDBJ whole genome shotgun (WGS) entry which is preliminary data.</text>
</comment>
<sequence>MNLGRNLGYFQPGAPIFLWSEQDRENPLREFSFRASISPTLTPRPHASKFDNIKNIAFPNSPATDNLAGKAYDMNDGTPLTGERLEELAPTISLAQRLQALQQLKAEMTSRGMIPQSEGAKAKGAEDDGDTLNSPSSSITDLSRGTCLRQAIKDGKKPEPFASTNISDALADKTDASTLEAKSFEEIKKEFFSKFKSPKPSLNAFSFGANASATTSHASNIPSMAYNGNSEASAPAAPAPKTKKPYVREDFLAAVLRNAEKRLPTKELQKTCSHHKNEEAGACGFNVLYDASDDECFGCQRLAAGKERPFDVLMNKIKNTERRFYANQVARIEPRRADKTLAILEAVSEGEGICVEDEEMADAEMVDG</sequence>
<gene>
    <name evidence="2" type="ORF">B0T25DRAFT_521161</name>
</gene>
<feature type="region of interest" description="Disordered" evidence="1">
    <location>
        <begin position="113"/>
        <end position="145"/>
    </location>
</feature>
<reference evidence="2" key="2">
    <citation type="submission" date="2023-06" db="EMBL/GenBank/DDBJ databases">
        <authorList>
            <consortium name="Lawrence Berkeley National Laboratory"/>
            <person name="Haridas S."/>
            <person name="Hensen N."/>
            <person name="Bonometti L."/>
            <person name="Westerberg I."/>
            <person name="Brannstrom I.O."/>
            <person name="Guillou S."/>
            <person name="Cros-Aarteil S."/>
            <person name="Calhoun S."/>
            <person name="Kuo A."/>
            <person name="Mondo S."/>
            <person name="Pangilinan J."/>
            <person name="Riley R."/>
            <person name="Labutti K."/>
            <person name="Andreopoulos B."/>
            <person name="Lipzen A."/>
            <person name="Chen C."/>
            <person name="Yanf M."/>
            <person name="Daum C."/>
            <person name="Ng V."/>
            <person name="Clum A."/>
            <person name="Steindorff A."/>
            <person name="Ohm R."/>
            <person name="Martin F."/>
            <person name="Silar P."/>
            <person name="Natvig D."/>
            <person name="Lalanne C."/>
            <person name="Gautier V."/>
            <person name="Ament-Velasquez S.L."/>
            <person name="Kruys A."/>
            <person name="Hutchinson M.I."/>
            <person name="Powell A.J."/>
            <person name="Barry K."/>
            <person name="Miller A.N."/>
            <person name="Grigoriev I.V."/>
            <person name="Debuchy R."/>
            <person name="Gladieux P."/>
            <person name="Thoren M.H."/>
            <person name="Johannesson H."/>
        </authorList>
    </citation>
    <scope>NUCLEOTIDE SEQUENCE</scope>
    <source>
        <strain evidence="2">CBS 955.72</strain>
    </source>
</reference>
<accession>A0AAJ0HC15</accession>
<organism evidence="2 3">
    <name type="scientific">Lasiosphaeria hispida</name>
    <dbReference type="NCBI Taxonomy" id="260671"/>
    <lineage>
        <taxon>Eukaryota</taxon>
        <taxon>Fungi</taxon>
        <taxon>Dikarya</taxon>
        <taxon>Ascomycota</taxon>
        <taxon>Pezizomycotina</taxon>
        <taxon>Sordariomycetes</taxon>
        <taxon>Sordariomycetidae</taxon>
        <taxon>Sordariales</taxon>
        <taxon>Lasiosphaeriaceae</taxon>
        <taxon>Lasiosphaeria</taxon>
    </lineage>
</organism>
<feature type="compositionally biased region" description="Polar residues" evidence="1">
    <location>
        <begin position="131"/>
        <end position="143"/>
    </location>
</feature>
<evidence type="ECO:0000313" key="3">
    <source>
        <dbReference type="Proteomes" id="UP001275084"/>
    </source>
</evidence>
<proteinExistence type="predicted"/>
<reference evidence="2" key="1">
    <citation type="journal article" date="2023" name="Mol. Phylogenet. Evol.">
        <title>Genome-scale phylogeny and comparative genomics of the fungal order Sordariales.</title>
        <authorList>
            <person name="Hensen N."/>
            <person name="Bonometti L."/>
            <person name="Westerberg I."/>
            <person name="Brannstrom I.O."/>
            <person name="Guillou S."/>
            <person name="Cros-Aarteil S."/>
            <person name="Calhoun S."/>
            <person name="Haridas S."/>
            <person name="Kuo A."/>
            <person name="Mondo S."/>
            <person name="Pangilinan J."/>
            <person name="Riley R."/>
            <person name="LaButti K."/>
            <person name="Andreopoulos B."/>
            <person name="Lipzen A."/>
            <person name="Chen C."/>
            <person name="Yan M."/>
            <person name="Daum C."/>
            <person name="Ng V."/>
            <person name="Clum A."/>
            <person name="Steindorff A."/>
            <person name="Ohm R.A."/>
            <person name="Martin F."/>
            <person name="Silar P."/>
            <person name="Natvig D.O."/>
            <person name="Lalanne C."/>
            <person name="Gautier V."/>
            <person name="Ament-Velasquez S.L."/>
            <person name="Kruys A."/>
            <person name="Hutchinson M.I."/>
            <person name="Powell A.J."/>
            <person name="Barry K."/>
            <person name="Miller A.N."/>
            <person name="Grigoriev I.V."/>
            <person name="Debuchy R."/>
            <person name="Gladieux P."/>
            <person name="Hiltunen Thoren M."/>
            <person name="Johannesson H."/>
        </authorList>
    </citation>
    <scope>NUCLEOTIDE SEQUENCE</scope>
    <source>
        <strain evidence="2">CBS 955.72</strain>
    </source>
</reference>
<dbReference type="AlphaFoldDB" id="A0AAJ0HC15"/>
<evidence type="ECO:0000256" key="1">
    <source>
        <dbReference type="SAM" id="MobiDB-lite"/>
    </source>
</evidence>
<name>A0AAJ0HC15_9PEZI</name>
<dbReference type="Proteomes" id="UP001275084">
    <property type="component" value="Unassembled WGS sequence"/>
</dbReference>
<dbReference type="EMBL" id="JAUIQD010000006">
    <property type="protein sequence ID" value="KAK3346822.1"/>
    <property type="molecule type" value="Genomic_DNA"/>
</dbReference>